<feature type="region of interest" description="Disordered" evidence="1">
    <location>
        <begin position="68"/>
        <end position="201"/>
    </location>
</feature>
<dbReference type="OrthoDB" id="5337545at2759"/>
<feature type="compositionally biased region" description="Low complexity" evidence="1">
    <location>
        <begin position="78"/>
        <end position="90"/>
    </location>
</feature>
<gene>
    <name evidence="2" type="ORF">AOCH_001806</name>
</gene>
<comment type="caution">
    <text evidence="2">The sequence shown here is derived from an EMBL/GenBank/DDBJ whole genome shotgun (WGS) entry which is preliminary data.</text>
</comment>
<organism evidence="2 3">
    <name type="scientific">Aspergillus ochraceoroseus</name>
    <dbReference type="NCBI Taxonomy" id="138278"/>
    <lineage>
        <taxon>Eukaryota</taxon>
        <taxon>Fungi</taxon>
        <taxon>Dikarya</taxon>
        <taxon>Ascomycota</taxon>
        <taxon>Pezizomycotina</taxon>
        <taxon>Eurotiomycetes</taxon>
        <taxon>Eurotiomycetidae</taxon>
        <taxon>Eurotiales</taxon>
        <taxon>Aspergillaceae</taxon>
        <taxon>Aspergillus</taxon>
        <taxon>Aspergillus subgen. Nidulantes</taxon>
    </lineage>
</organism>
<keyword evidence="3" id="KW-1185">Reference proteome</keyword>
<protein>
    <submittedName>
        <fullName evidence="2">Uncharacterized protein</fullName>
    </submittedName>
</protein>
<accession>A0A0F8X156</accession>
<feature type="compositionally biased region" description="Polar residues" evidence="1">
    <location>
        <begin position="31"/>
        <end position="49"/>
    </location>
</feature>
<evidence type="ECO:0000256" key="1">
    <source>
        <dbReference type="SAM" id="MobiDB-lite"/>
    </source>
</evidence>
<proteinExistence type="predicted"/>
<evidence type="ECO:0000313" key="3">
    <source>
        <dbReference type="Proteomes" id="UP000034947"/>
    </source>
</evidence>
<reference evidence="2 3" key="1">
    <citation type="submission" date="2015-02" db="EMBL/GenBank/DDBJ databases">
        <title>Draft Genome Sequences of Two Closely-Related Aflatoxigenic Aspergillus Species Obtained from the Cote d'Ivoire.</title>
        <authorList>
            <person name="Moore G.G."/>
            <person name="Beltz S.B."/>
            <person name="Mack B.M."/>
        </authorList>
    </citation>
    <scope>NUCLEOTIDE SEQUENCE [LARGE SCALE GENOMIC DNA]</scope>
    <source>
        <strain evidence="2 3">SRRC1432</strain>
    </source>
</reference>
<evidence type="ECO:0000313" key="2">
    <source>
        <dbReference type="EMBL" id="KKK17297.1"/>
    </source>
</evidence>
<dbReference type="Proteomes" id="UP000034947">
    <property type="component" value="Unassembled WGS sequence"/>
</dbReference>
<sequence length="374" mass="39630">MSNPQKRGSADDNNDSPNPHSRPDKNGKSPVYSSNNAQNHPSLAARIQSSASGLARNAFLPSVPSKDAARLLSDGSKAASSSSSSALAAAEQYRESTGPSSPGASSRDQTGYAPAESFRSSSTSTANQGGFALPALTEDEFQRTYGGDISEQITDTDQGKEKGKGKEKGSGREITTDYENDYEDEKSLATLNTTQPAPAATILLPSDGDAVVSLLSDHTFDPEFPPSANEPFEPIETQLTLPQPTPAEIQIIESFRRQLPADPAQTPQSPNQQLTSFSLVPDIGSLLDTAPLSAGAATSDATALRDTVLARLPGAADWISVEGKYHDEVWGYLQPTLEAAAKELDAQKDIPSSNKSAEGPAVRRLKLILNHMQH</sequence>
<feature type="region of interest" description="Disordered" evidence="1">
    <location>
        <begin position="1"/>
        <end position="49"/>
    </location>
</feature>
<dbReference type="VEuPathDB" id="FungiDB:P175DRAFT_011522"/>
<feature type="compositionally biased region" description="Basic and acidic residues" evidence="1">
    <location>
        <begin position="157"/>
        <end position="175"/>
    </location>
</feature>
<feature type="compositionally biased region" description="Polar residues" evidence="1">
    <location>
        <begin position="95"/>
        <end position="109"/>
    </location>
</feature>
<dbReference type="EMBL" id="JYKN01002206">
    <property type="protein sequence ID" value="KKK17297.1"/>
    <property type="molecule type" value="Genomic_DNA"/>
</dbReference>
<name>A0A0F8X156_9EURO</name>
<feature type="compositionally biased region" description="Polar residues" evidence="1">
    <location>
        <begin position="118"/>
        <end position="128"/>
    </location>
</feature>
<dbReference type="AlphaFoldDB" id="A0A0F8X156"/>